<dbReference type="PANTHER" id="PTHR39087:SF2">
    <property type="entry name" value="UPF0104 MEMBRANE PROTEIN MJ1595"/>
    <property type="match status" value="1"/>
</dbReference>
<proteinExistence type="predicted"/>
<dbReference type="PANTHER" id="PTHR39087">
    <property type="entry name" value="UPF0104 MEMBRANE PROTEIN MJ1595"/>
    <property type="match status" value="1"/>
</dbReference>
<evidence type="ECO:0000313" key="7">
    <source>
        <dbReference type="EMBL" id="UYG17074.1"/>
    </source>
</evidence>
<dbReference type="RefSeq" id="WP_263594283.1">
    <property type="nucleotide sequence ID" value="NZ_CP107020.1"/>
</dbReference>
<comment type="subcellular location">
    <subcellularLocation>
        <location evidence="1">Cell membrane</location>
        <topology evidence="1">Multi-pass membrane protein</topology>
    </subcellularLocation>
</comment>
<feature type="transmembrane region" description="Helical" evidence="6">
    <location>
        <begin position="165"/>
        <end position="187"/>
    </location>
</feature>
<evidence type="ECO:0000256" key="2">
    <source>
        <dbReference type="ARBA" id="ARBA00022475"/>
    </source>
</evidence>
<feature type="transmembrane region" description="Helical" evidence="6">
    <location>
        <begin position="321"/>
        <end position="338"/>
    </location>
</feature>
<keyword evidence="4 6" id="KW-1133">Transmembrane helix</keyword>
<feature type="transmembrane region" description="Helical" evidence="6">
    <location>
        <begin position="93"/>
        <end position="115"/>
    </location>
</feature>
<dbReference type="EMBL" id="CP107020">
    <property type="protein sequence ID" value="UYG17074.1"/>
    <property type="molecule type" value="Genomic_DNA"/>
</dbReference>
<name>A0ABY6G354_9MICO</name>
<keyword evidence="2" id="KW-1003">Cell membrane</keyword>
<evidence type="ECO:0000256" key="6">
    <source>
        <dbReference type="SAM" id="Phobius"/>
    </source>
</evidence>
<evidence type="ECO:0000256" key="5">
    <source>
        <dbReference type="ARBA" id="ARBA00023136"/>
    </source>
</evidence>
<reference evidence="7" key="1">
    <citation type="submission" date="2022-10" db="EMBL/GenBank/DDBJ databases">
        <title>Whole-Genome Sequencing of Brachybacterium huguangmaarense BRM-3, Isolated from Betula schmidtii.</title>
        <authorList>
            <person name="Haam D."/>
        </authorList>
    </citation>
    <scope>NUCLEOTIDE SEQUENCE</scope>
    <source>
        <strain evidence="7">BRM-3</strain>
    </source>
</reference>
<keyword evidence="3 6" id="KW-0812">Transmembrane</keyword>
<evidence type="ECO:0000256" key="3">
    <source>
        <dbReference type="ARBA" id="ARBA00022692"/>
    </source>
</evidence>
<dbReference type="Pfam" id="PF03706">
    <property type="entry name" value="LPG_synthase_TM"/>
    <property type="match status" value="1"/>
</dbReference>
<keyword evidence="8" id="KW-1185">Reference proteome</keyword>
<feature type="transmembrane region" description="Helical" evidence="6">
    <location>
        <begin position="12"/>
        <end position="35"/>
    </location>
</feature>
<evidence type="ECO:0000313" key="8">
    <source>
        <dbReference type="Proteomes" id="UP001164305"/>
    </source>
</evidence>
<dbReference type="InterPro" id="IPR022791">
    <property type="entry name" value="L-PG_synthase/AglD"/>
</dbReference>
<keyword evidence="5 6" id="KW-0472">Membrane</keyword>
<protein>
    <submittedName>
        <fullName evidence="7">Flippase-like domain-containing protein</fullName>
    </submittedName>
</protein>
<evidence type="ECO:0000256" key="4">
    <source>
        <dbReference type="ARBA" id="ARBA00022989"/>
    </source>
</evidence>
<feature type="transmembrane region" description="Helical" evidence="6">
    <location>
        <begin position="56"/>
        <end position="81"/>
    </location>
</feature>
<sequence length="341" mass="32989">MSGPEHPETSRISARTVVLTAASVVLALVLLGWGLPAVTGTSWRRIAEVVAAAPAGALALLPVLALVALGAGALGLSAAVAGLSRRDAVPLSALSTAVSVTVPGGSTLALGLLYAAGRRRGVGAAALVVGVALITAADLGAGLLLAPAGALGYALSGSGALGGGAVAAVWVLAALSAAALVAGVLLVRRRTLAALLTGVLDGLGALLGARGSSWSSATVLARRDEAALRLRAHTPGILLPPLVVRACQFAALVVALDAVGLEVPLPLAVAVFALGRLLALIPLTPGGTGIAETGSAAALIALGFDAGAAASAAVLVSVTTLLTPVLLGLLALALRPLARGR</sequence>
<evidence type="ECO:0000256" key="1">
    <source>
        <dbReference type="ARBA" id="ARBA00004651"/>
    </source>
</evidence>
<accession>A0ABY6G354</accession>
<dbReference type="Proteomes" id="UP001164305">
    <property type="component" value="Chromosome"/>
</dbReference>
<feature type="transmembrane region" description="Helical" evidence="6">
    <location>
        <begin position="122"/>
        <end position="145"/>
    </location>
</feature>
<gene>
    <name evidence="7" type="ORF">BRM3_01160</name>
</gene>
<organism evidence="7 8">
    <name type="scientific">Brachybacterium huguangmaarense</name>
    <dbReference type="NCBI Taxonomy" id="1652028"/>
    <lineage>
        <taxon>Bacteria</taxon>
        <taxon>Bacillati</taxon>
        <taxon>Actinomycetota</taxon>
        <taxon>Actinomycetes</taxon>
        <taxon>Micrococcales</taxon>
        <taxon>Dermabacteraceae</taxon>
        <taxon>Brachybacterium</taxon>
    </lineage>
</organism>